<dbReference type="Proteomes" id="UP001256646">
    <property type="component" value="Unassembled WGS sequence"/>
</dbReference>
<dbReference type="RefSeq" id="WP_252224811.1">
    <property type="nucleotide sequence ID" value="NZ_JAVJAN010000007.1"/>
</dbReference>
<dbReference type="Gene3D" id="3.90.550.10">
    <property type="entry name" value="Spore Coat Polysaccharide Biosynthesis Protein SpsA, Chain A"/>
    <property type="match status" value="1"/>
</dbReference>
<dbReference type="CDD" id="cd02518">
    <property type="entry name" value="GT2_SpsF"/>
    <property type="match status" value="1"/>
</dbReference>
<dbReference type="EMBL" id="JAVJAN010000007">
    <property type="protein sequence ID" value="MDR5586522.1"/>
    <property type="molecule type" value="Genomic_DNA"/>
</dbReference>
<comment type="caution">
    <text evidence="1">The sequence shown here is derived from an EMBL/GenBank/DDBJ whole genome shotgun (WGS) entry which is preliminary data.</text>
</comment>
<accession>A0ABU1EDU9</accession>
<dbReference type="Pfam" id="PF02348">
    <property type="entry name" value="CTP_transf_3"/>
    <property type="match status" value="1"/>
</dbReference>
<gene>
    <name evidence="1" type="ORF">RGC78_03495</name>
</gene>
<sequence>MKVVCIVQARVGSTRLPGKVLKEICGKTVLEHDVNRLKLVPNIDEIVIATTVESQDDRILYEANRLGVKYFRGSENDVLSRYYFAAKENNADIVIRVTSDCPCLDYKILKDMIDMYLDKSNDIDYISNTIDRTYPRGYDVEIFSFDALEKVYNNAKKDYEREHVTPYLYDLNNKFRILSYKNSKDYSKYRVTLDTEEDLQVIKAIYEALFEENGYFLLEDVVNFLNKNPQIVSINENIEQKKLY</sequence>
<proteinExistence type="predicted"/>
<protein>
    <submittedName>
        <fullName evidence="1">Glycosyltransferase family protein</fullName>
    </submittedName>
</protein>
<dbReference type="InterPro" id="IPR003329">
    <property type="entry name" value="Cytidylyl_trans"/>
</dbReference>
<name>A0ABU1EDU9_9CLOT</name>
<reference evidence="1 2" key="1">
    <citation type="submission" date="2023-09" db="EMBL/GenBank/DDBJ databases">
        <authorList>
            <person name="Zhai L."/>
        </authorList>
    </citation>
    <scope>NUCLEOTIDE SEQUENCE [LARGE SCALE GENOMIC DNA]</scope>
    <source>
        <strain evidence="1 2">5 N-1</strain>
    </source>
</reference>
<dbReference type="PANTHER" id="PTHR42866">
    <property type="entry name" value="3-DEOXY-MANNO-OCTULOSONATE CYTIDYLYLTRANSFERASE"/>
    <property type="match status" value="1"/>
</dbReference>
<dbReference type="InterPro" id="IPR029044">
    <property type="entry name" value="Nucleotide-diphossugar_trans"/>
</dbReference>
<keyword evidence="2" id="KW-1185">Reference proteome</keyword>
<evidence type="ECO:0000313" key="1">
    <source>
        <dbReference type="EMBL" id="MDR5586522.1"/>
    </source>
</evidence>
<organism evidence="1 2">
    <name type="scientific">Clostridium aquiflavi</name>
    <dbReference type="NCBI Taxonomy" id="3073603"/>
    <lineage>
        <taxon>Bacteria</taxon>
        <taxon>Bacillati</taxon>
        <taxon>Bacillota</taxon>
        <taxon>Clostridia</taxon>
        <taxon>Eubacteriales</taxon>
        <taxon>Clostridiaceae</taxon>
        <taxon>Clostridium</taxon>
    </lineage>
</organism>
<dbReference type="SUPFAM" id="SSF53448">
    <property type="entry name" value="Nucleotide-diphospho-sugar transferases"/>
    <property type="match status" value="1"/>
</dbReference>
<evidence type="ECO:0000313" key="2">
    <source>
        <dbReference type="Proteomes" id="UP001256646"/>
    </source>
</evidence>
<dbReference type="PANTHER" id="PTHR42866:SF1">
    <property type="entry name" value="SPORE COAT POLYSACCHARIDE BIOSYNTHESIS PROTEIN SPSF"/>
    <property type="match status" value="1"/>
</dbReference>